<keyword evidence="8" id="KW-1185">Reference proteome</keyword>
<evidence type="ECO:0000256" key="1">
    <source>
        <dbReference type="ARBA" id="ARBA00004442"/>
    </source>
</evidence>
<feature type="compositionally biased region" description="Gly residues" evidence="4">
    <location>
        <begin position="967"/>
        <end position="986"/>
    </location>
</feature>
<keyword evidence="2" id="KW-0472">Membrane</keyword>
<dbReference type="Pfam" id="PF14905">
    <property type="entry name" value="OMP_b-brl_3"/>
    <property type="match status" value="1"/>
</dbReference>
<feature type="signal peptide" evidence="5">
    <location>
        <begin position="1"/>
        <end position="24"/>
    </location>
</feature>
<dbReference type="InterPro" id="IPR008969">
    <property type="entry name" value="CarboxyPept-like_regulatory"/>
</dbReference>
<evidence type="ECO:0000256" key="3">
    <source>
        <dbReference type="ARBA" id="ARBA00023237"/>
    </source>
</evidence>
<sequence length="986" mass="108719">MSTIVQRIAFTGLLVLTAAPAVFAQDLLLKGVLQDKTEKFALPGATVKLTSVKDSTKIVGGVTDGNGVFTIPNLSAQAYRMSVTFLGYKNITRTIRVNANRQDLGTIMMDRGFTALKGVTITGMVPPVQQKGDTLAYNASAYKTNPDATAEDLVKKMPGITVDGTGVKAQGEDVKKVLLDGKEYFGDDATAALRNLPSEVIDKIEVFDRLSDQAQFTGFDDGNSYKTINIVTRGQMRNSQFGRVFAGYGTDDRYSAGGNVSLFNGDRRISIIGITNNINQQNFSTQDLLGVVGNAAGNRGGGRGGRGGGGRGGGGGGGNAGNFLVGQQDGITKTNSIGVNFSDVWGKKITASGSYFFNNTNNANDQLTNRRTFLTGDSSQLYNEHQITSNKNYNHRINMRVEYKIDSANSLLFTPNVSFQKYNSYAETNGVNSLPDSSLVSRSENYQNSSTSGYNASTGILFRHAFSKRGRTISVGLNLGLNDKDGERNLTAYNTYFKGQTGLNDSTRQQSSPNSNGYQISANVAYTEPVGQHGQLQLNYNPSWSKNNADQETFHFDEFTGKYILPDTSLSNVFENTYKTQNGGVTYRYGTRDVMLSVGVSYQYSELNSDQTFPLNTDVRRTFSNLLPNAMLRWKFNDNNNLRLMYRVSTSNPSIGQLQNVINNSNPLFISTGNPELQQQATNQLITRYSYTKPDKGMSFFANIFVQNTKDYVTNATYIASKDSALTNTVTLFKGSQLSKPVNMDGYWSVRSFLTFGMPVQPIKTNVNLNAGFTWARTPGIVNNITNTSNSYNYNLGVVLSSNISEYVDFTLSYSANFNDLKNSIQPTLNNTYFSSAAGLRLNLLSKNGWVFSNDLTNQLYSGLTDGYNQQYWLWNVSAGKKFLKDQRADIRLTIFDLLNQNRSITRTTTETYVEDVQTQVLKQYFMLTFTYKIKNYKTDKTTEQQEDERNMMRHPNGLFLSPDGTRPGGGGGRTGGMGGGRTRQE</sequence>
<feature type="compositionally biased region" description="Basic and acidic residues" evidence="4">
    <location>
        <begin position="941"/>
        <end position="952"/>
    </location>
</feature>
<comment type="caution">
    <text evidence="7">The sequence shown here is derived from an EMBL/GenBank/DDBJ whole genome shotgun (WGS) entry which is preliminary data.</text>
</comment>
<dbReference type="AlphaFoldDB" id="A0A5B2VXZ6"/>
<feature type="chain" id="PRO_5022696059" evidence="5">
    <location>
        <begin position="25"/>
        <end position="986"/>
    </location>
</feature>
<proteinExistence type="predicted"/>
<evidence type="ECO:0000256" key="2">
    <source>
        <dbReference type="ARBA" id="ARBA00023136"/>
    </source>
</evidence>
<reference evidence="7 8" key="2">
    <citation type="submission" date="2019-09" db="EMBL/GenBank/DDBJ databases">
        <authorList>
            <person name="Jin C."/>
        </authorList>
    </citation>
    <scope>NUCLEOTIDE SEQUENCE [LARGE SCALE GENOMIC DNA]</scope>
    <source>
        <strain evidence="7 8">BN140078</strain>
    </source>
</reference>
<evidence type="ECO:0000313" key="7">
    <source>
        <dbReference type="EMBL" id="KAA2243420.1"/>
    </source>
</evidence>
<comment type="subcellular location">
    <subcellularLocation>
        <location evidence="1">Cell outer membrane</location>
    </subcellularLocation>
</comment>
<feature type="domain" description="Outer membrane protein beta-barrel" evidence="6">
    <location>
        <begin position="464"/>
        <end position="932"/>
    </location>
</feature>
<accession>A0A5B2VXZ6</accession>
<dbReference type="Gene3D" id="2.60.40.1120">
    <property type="entry name" value="Carboxypeptidase-like, regulatory domain"/>
    <property type="match status" value="1"/>
</dbReference>
<dbReference type="InterPro" id="IPR036942">
    <property type="entry name" value="Beta-barrel_TonB_sf"/>
</dbReference>
<reference evidence="7 8" key="1">
    <citation type="submission" date="2019-09" db="EMBL/GenBank/DDBJ databases">
        <title>Chitinophaga ginsengihumi sp. nov., isolated from soil of ginseng rhizosphere.</title>
        <authorList>
            <person name="Lee J."/>
        </authorList>
    </citation>
    <scope>NUCLEOTIDE SEQUENCE [LARGE SCALE GENOMIC DNA]</scope>
    <source>
        <strain evidence="7 8">BN140078</strain>
    </source>
</reference>
<organism evidence="7 8">
    <name type="scientific">Chitinophaga agrisoli</name>
    <dbReference type="NCBI Taxonomy" id="2607653"/>
    <lineage>
        <taxon>Bacteria</taxon>
        <taxon>Pseudomonadati</taxon>
        <taxon>Bacteroidota</taxon>
        <taxon>Chitinophagia</taxon>
        <taxon>Chitinophagales</taxon>
        <taxon>Chitinophagaceae</taxon>
        <taxon>Chitinophaga</taxon>
    </lineage>
</organism>
<feature type="region of interest" description="Disordered" evidence="4">
    <location>
        <begin position="941"/>
        <end position="986"/>
    </location>
</feature>
<name>A0A5B2VXZ6_9BACT</name>
<dbReference type="Proteomes" id="UP000324611">
    <property type="component" value="Unassembled WGS sequence"/>
</dbReference>
<evidence type="ECO:0000313" key="8">
    <source>
        <dbReference type="Proteomes" id="UP000324611"/>
    </source>
</evidence>
<evidence type="ECO:0000259" key="6">
    <source>
        <dbReference type="Pfam" id="PF14905"/>
    </source>
</evidence>
<dbReference type="SUPFAM" id="SSF56935">
    <property type="entry name" value="Porins"/>
    <property type="match status" value="1"/>
</dbReference>
<keyword evidence="3" id="KW-0998">Cell outer membrane</keyword>
<keyword evidence="5" id="KW-0732">Signal</keyword>
<dbReference type="Pfam" id="PF13620">
    <property type="entry name" value="CarboxypepD_reg"/>
    <property type="match status" value="1"/>
</dbReference>
<dbReference type="RefSeq" id="WP_149838296.1">
    <property type="nucleotide sequence ID" value="NZ_VUOC01000002.1"/>
</dbReference>
<dbReference type="InterPro" id="IPR041700">
    <property type="entry name" value="OMP_b-brl_3"/>
</dbReference>
<gene>
    <name evidence="7" type="ORF">F0L74_13050</name>
</gene>
<evidence type="ECO:0000256" key="4">
    <source>
        <dbReference type="SAM" id="MobiDB-lite"/>
    </source>
</evidence>
<dbReference type="GO" id="GO:0009279">
    <property type="term" value="C:cell outer membrane"/>
    <property type="evidence" value="ECO:0007669"/>
    <property type="project" value="UniProtKB-SubCell"/>
</dbReference>
<dbReference type="Gene3D" id="2.40.170.20">
    <property type="entry name" value="TonB-dependent receptor, beta-barrel domain"/>
    <property type="match status" value="1"/>
</dbReference>
<dbReference type="SUPFAM" id="SSF49464">
    <property type="entry name" value="Carboxypeptidase regulatory domain-like"/>
    <property type="match status" value="1"/>
</dbReference>
<dbReference type="EMBL" id="VUOC01000002">
    <property type="protein sequence ID" value="KAA2243420.1"/>
    <property type="molecule type" value="Genomic_DNA"/>
</dbReference>
<evidence type="ECO:0000256" key="5">
    <source>
        <dbReference type="SAM" id="SignalP"/>
    </source>
</evidence>
<protein>
    <submittedName>
        <fullName evidence="7">Outer membrane beta-barrel protein</fullName>
    </submittedName>
</protein>